<accession>A0ABY9XP24</accession>
<evidence type="ECO:0000313" key="2">
    <source>
        <dbReference type="Proteomes" id="UP001302806"/>
    </source>
</evidence>
<dbReference type="EMBL" id="CP134537">
    <property type="protein sequence ID" value="WNH07680.1"/>
    <property type="molecule type" value="Genomic_DNA"/>
</dbReference>
<dbReference type="RefSeq" id="WP_415864569.1">
    <property type="nucleotide sequence ID" value="NZ_CP134537.1"/>
</dbReference>
<protein>
    <submittedName>
        <fullName evidence="1">DUF2971 domain-containing protein</fullName>
    </submittedName>
</protein>
<dbReference type="Pfam" id="PF11185">
    <property type="entry name" value="DUF2971"/>
    <property type="match status" value="1"/>
</dbReference>
<gene>
    <name evidence="1" type="ORF">RHP51_10710</name>
</gene>
<dbReference type="InterPro" id="IPR021352">
    <property type="entry name" value="DUF2971"/>
</dbReference>
<organism evidence="1 2">
    <name type="scientific">Thalassobellus suaedae</name>
    <dbReference type="NCBI Taxonomy" id="3074124"/>
    <lineage>
        <taxon>Bacteria</taxon>
        <taxon>Pseudomonadati</taxon>
        <taxon>Bacteroidota</taxon>
        <taxon>Flavobacteriia</taxon>
        <taxon>Flavobacteriales</taxon>
        <taxon>Flavobacteriaceae</taxon>
        <taxon>Thalassobellus</taxon>
    </lineage>
</organism>
<name>A0ABY9XP24_9FLAO</name>
<evidence type="ECO:0000313" key="1">
    <source>
        <dbReference type="EMBL" id="WNH07680.1"/>
    </source>
</evidence>
<reference evidence="1 2" key="1">
    <citation type="submission" date="2023-09" db="EMBL/GenBank/DDBJ databases">
        <title>Thalassobella suaedae gen. nov., sp. nov., a marine bacterium of the family Flavobacteriaceae isolated from a halophyte Suaeda japonica.</title>
        <authorList>
            <person name="Lee S.Y."/>
            <person name="Hwang C.Y."/>
        </authorList>
    </citation>
    <scope>NUCLEOTIDE SEQUENCE [LARGE SCALE GENOMIC DNA]</scope>
    <source>
        <strain evidence="1 2">HL-DH14</strain>
    </source>
</reference>
<dbReference type="Proteomes" id="UP001302806">
    <property type="component" value="Chromosome"/>
</dbReference>
<proteinExistence type="predicted"/>
<sequence length="234" mass="27612">MFVYKYRGGNDDCFERDLKSLENNSFWGANYDDLNDPFEAVINPEKIINQVNWFYRLFGIKSKEELRLVSQNTEEVVSFDRKMGIYSLSKTFLDEILWAHYSNSHNGFCIGYDLNILLEEKKYIITSFPVIYSKTPPKISFNHLFGGASFRTKRAVGYKSIRWKYEEEYRIITASSGLNYYNPLAVKSIYFGLRMKESHKNKIIDKLKNRSIKYFQIERLPNSYNLVARSLNNN</sequence>